<accession>A0AAV7TLE7</accession>
<feature type="compositionally biased region" description="Polar residues" evidence="1">
    <location>
        <begin position="275"/>
        <end position="284"/>
    </location>
</feature>
<feature type="compositionally biased region" description="Basic and acidic residues" evidence="1">
    <location>
        <begin position="118"/>
        <end position="132"/>
    </location>
</feature>
<evidence type="ECO:0000256" key="1">
    <source>
        <dbReference type="SAM" id="MobiDB-lite"/>
    </source>
</evidence>
<feature type="compositionally biased region" description="Basic and acidic residues" evidence="1">
    <location>
        <begin position="223"/>
        <end position="238"/>
    </location>
</feature>
<gene>
    <name evidence="2" type="ORF">NDU88_002309</name>
</gene>
<organism evidence="2 3">
    <name type="scientific">Pleurodeles waltl</name>
    <name type="common">Iberian ribbed newt</name>
    <dbReference type="NCBI Taxonomy" id="8319"/>
    <lineage>
        <taxon>Eukaryota</taxon>
        <taxon>Metazoa</taxon>
        <taxon>Chordata</taxon>
        <taxon>Craniata</taxon>
        <taxon>Vertebrata</taxon>
        <taxon>Euteleostomi</taxon>
        <taxon>Amphibia</taxon>
        <taxon>Batrachia</taxon>
        <taxon>Caudata</taxon>
        <taxon>Salamandroidea</taxon>
        <taxon>Salamandridae</taxon>
        <taxon>Pleurodelinae</taxon>
        <taxon>Pleurodeles</taxon>
    </lineage>
</organism>
<proteinExistence type="predicted"/>
<dbReference type="Proteomes" id="UP001066276">
    <property type="component" value="Chromosome 3_2"/>
</dbReference>
<dbReference type="AlphaFoldDB" id="A0AAV7TLE7"/>
<reference evidence="2" key="1">
    <citation type="journal article" date="2022" name="bioRxiv">
        <title>Sequencing and chromosome-scale assembly of the giantPleurodeles waltlgenome.</title>
        <authorList>
            <person name="Brown T."/>
            <person name="Elewa A."/>
            <person name="Iarovenko S."/>
            <person name="Subramanian E."/>
            <person name="Araus A.J."/>
            <person name="Petzold A."/>
            <person name="Susuki M."/>
            <person name="Suzuki K.-i.T."/>
            <person name="Hayashi T."/>
            <person name="Toyoda A."/>
            <person name="Oliveira C."/>
            <person name="Osipova E."/>
            <person name="Leigh N.D."/>
            <person name="Simon A."/>
            <person name="Yun M.H."/>
        </authorList>
    </citation>
    <scope>NUCLEOTIDE SEQUENCE</scope>
    <source>
        <strain evidence="2">20211129_DDA</strain>
        <tissue evidence="2">Liver</tissue>
    </source>
</reference>
<feature type="region of interest" description="Disordered" evidence="1">
    <location>
        <begin position="1"/>
        <end position="299"/>
    </location>
</feature>
<comment type="caution">
    <text evidence="2">The sequence shown here is derived from an EMBL/GenBank/DDBJ whole genome shotgun (WGS) entry which is preliminary data.</text>
</comment>
<feature type="compositionally biased region" description="Low complexity" evidence="1">
    <location>
        <begin position="239"/>
        <end position="255"/>
    </location>
</feature>
<sequence length="299" mass="31010">MSTTPPSPSADLQQLPSAKPANVPVQYSGRRHQINPNQANPAPEDTGGSPRPESAGDQGTKARRRSPGAEPGAPQPSPDQHAKAASPAPQRKAASTARYTQPAHTGHAAQARGQPSRSTKEGGPRPESDRRRSPQSPLTTHCVPMGPQITPPAYSRATGRSSSPHHLSSDHLARPGPGGTPPLSPGHVSRARAGQILPGGVRGLITTAGGPPRKASSALPAPVRHEKPLQTARNRERQPSQPGRPTTTGPPKGRPALCRLTTGALARKKTAAGRDTTTNWNDPNTGGPPSAAMLGEIHV</sequence>
<protein>
    <submittedName>
        <fullName evidence="2">Uncharacterized protein</fullName>
    </submittedName>
</protein>
<keyword evidence="3" id="KW-1185">Reference proteome</keyword>
<name>A0AAV7TLE7_PLEWA</name>
<dbReference type="EMBL" id="JANPWB010000006">
    <property type="protein sequence ID" value="KAJ1177045.1"/>
    <property type="molecule type" value="Genomic_DNA"/>
</dbReference>
<evidence type="ECO:0000313" key="2">
    <source>
        <dbReference type="EMBL" id="KAJ1177045.1"/>
    </source>
</evidence>
<evidence type="ECO:0000313" key="3">
    <source>
        <dbReference type="Proteomes" id="UP001066276"/>
    </source>
</evidence>